<feature type="signal peptide" evidence="1">
    <location>
        <begin position="1"/>
        <end position="22"/>
    </location>
</feature>
<dbReference type="EMBL" id="CAJVAF010000115">
    <property type="protein sequence ID" value="CAG7590659.1"/>
    <property type="molecule type" value="Genomic_DNA"/>
</dbReference>
<dbReference type="AlphaFoldDB" id="A0A8S4BW57"/>
<proteinExistence type="predicted"/>
<sequence>MLIKKLSIFLFCYLAFLNIGSAEVNQENKSIFSIFEQENVPLDDNKSIWINPDEENGSNTMLIPREAAINKDCKIANLKVIDVSFGRIVHLKNKMNERVEFANLQIQVKRCVQDVGVSLSPNYKAFIEIIERDTGAVIFNGWIFSGYKSFAQPIYGNYFFTLNRCSMM</sequence>
<comment type="caution">
    <text evidence="2">The sequence shown here is derived from an EMBL/GenBank/DDBJ whole genome shotgun (WGS) entry which is preliminary data.</text>
</comment>
<evidence type="ECO:0000256" key="1">
    <source>
        <dbReference type="SAM" id="SignalP"/>
    </source>
</evidence>
<keyword evidence="3" id="KW-1185">Reference proteome</keyword>
<evidence type="ECO:0000313" key="2">
    <source>
        <dbReference type="EMBL" id="CAG7590659.1"/>
    </source>
</evidence>
<feature type="chain" id="PRO_5035799169" evidence="1">
    <location>
        <begin position="23"/>
        <end position="168"/>
    </location>
</feature>
<evidence type="ECO:0000313" key="3">
    <source>
        <dbReference type="Proteomes" id="UP000837675"/>
    </source>
</evidence>
<reference evidence="2" key="1">
    <citation type="submission" date="2021-06" db="EMBL/GenBank/DDBJ databases">
        <authorList>
            <person name="Nardi T."/>
            <person name="Nardi T."/>
        </authorList>
    </citation>
    <scope>NUCLEOTIDE SEQUENCE</scope>
</reference>
<gene>
    <name evidence="2" type="ORF">MHYMCMPASI_00340</name>
</gene>
<dbReference type="Pfam" id="PF09923">
    <property type="entry name" value="DUF2155"/>
    <property type="match status" value="1"/>
</dbReference>
<accession>A0A8S4BW57</accession>
<dbReference type="Proteomes" id="UP000837675">
    <property type="component" value="Unassembled WGS sequence"/>
</dbReference>
<keyword evidence="1" id="KW-0732">Signal</keyword>
<organism evidence="2 3">
    <name type="scientific">Hyalomma marginatum</name>
    <dbReference type="NCBI Taxonomy" id="34627"/>
    <lineage>
        <taxon>Eukaryota</taxon>
        <taxon>Metazoa</taxon>
        <taxon>Ecdysozoa</taxon>
        <taxon>Arthropoda</taxon>
        <taxon>Chelicerata</taxon>
        <taxon>Arachnida</taxon>
        <taxon>Acari</taxon>
        <taxon>Parasitiformes</taxon>
        <taxon>Ixodida</taxon>
        <taxon>Ixodoidea</taxon>
        <taxon>Ixodidae</taxon>
        <taxon>Hyalomminae</taxon>
        <taxon>Hyalomma</taxon>
    </lineage>
</organism>
<dbReference type="InterPro" id="IPR019225">
    <property type="entry name" value="DUF2155"/>
</dbReference>
<name>A0A8S4BW57_9ACAR</name>
<protein>
    <submittedName>
        <fullName evidence="2">Uncharacterized protein</fullName>
    </submittedName>
</protein>